<reference evidence="1 2" key="1">
    <citation type="journal article" date="2020" name="Cell">
        <title>Large-Scale Comparative Analyses of Tick Genomes Elucidate Their Genetic Diversity and Vector Capacities.</title>
        <authorList>
            <consortium name="Tick Genome and Microbiome Consortium (TIGMIC)"/>
            <person name="Jia N."/>
            <person name="Wang J."/>
            <person name="Shi W."/>
            <person name="Du L."/>
            <person name="Sun Y."/>
            <person name="Zhan W."/>
            <person name="Jiang J.F."/>
            <person name="Wang Q."/>
            <person name="Zhang B."/>
            <person name="Ji P."/>
            <person name="Bell-Sakyi L."/>
            <person name="Cui X.M."/>
            <person name="Yuan T.T."/>
            <person name="Jiang B.G."/>
            <person name="Yang W.F."/>
            <person name="Lam T.T."/>
            <person name="Chang Q.C."/>
            <person name="Ding S.J."/>
            <person name="Wang X.J."/>
            <person name="Zhu J.G."/>
            <person name="Ruan X.D."/>
            <person name="Zhao L."/>
            <person name="Wei J.T."/>
            <person name="Ye R.Z."/>
            <person name="Que T.C."/>
            <person name="Du C.H."/>
            <person name="Zhou Y.H."/>
            <person name="Cheng J.X."/>
            <person name="Dai P.F."/>
            <person name="Guo W.B."/>
            <person name="Han X.H."/>
            <person name="Huang E.J."/>
            <person name="Li L.F."/>
            <person name="Wei W."/>
            <person name="Gao Y.C."/>
            <person name="Liu J.Z."/>
            <person name="Shao H.Z."/>
            <person name="Wang X."/>
            <person name="Wang C.C."/>
            <person name="Yang T.C."/>
            <person name="Huo Q.B."/>
            <person name="Li W."/>
            <person name="Chen H.Y."/>
            <person name="Chen S.E."/>
            <person name="Zhou L.G."/>
            <person name="Ni X.B."/>
            <person name="Tian J.H."/>
            <person name="Sheng Y."/>
            <person name="Liu T."/>
            <person name="Pan Y.S."/>
            <person name="Xia L.Y."/>
            <person name="Li J."/>
            <person name="Zhao F."/>
            <person name="Cao W.C."/>
        </authorList>
    </citation>
    <scope>NUCLEOTIDE SEQUENCE [LARGE SCALE GENOMIC DNA]</scope>
    <source>
        <strain evidence="1">Iper-2018</strain>
    </source>
</reference>
<protein>
    <submittedName>
        <fullName evidence="1">Uncharacterized protein</fullName>
    </submittedName>
</protein>
<keyword evidence="2" id="KW-1185">Reference proteome</keyword>
<organism evidence="1 2">
    <name type="scientific">Ixodes persulcatus</name>
    <name type="common">Taiga tick</name>
    <dbReference type="NCBI Taxonomy" id="34615"/>
    <lineage>
        <taxon>Eukaryota</taxon>
        <taxon>Metazoa</taxon>
        <taxon>Ecdysozoa</taxon>
        <taxon>Arthropoda</taxon>
        <taxon>Chelicerata</taxon>
        <taxon>Arachnida</taxon>
        <taxon>Acari</taxon>
        <taxon>Parasitiformes</taxon>
        <taxon>Ixodida</taxon>
        <taxon>Ixodoidea</taxon>
        <taxon>Ixodidae</taxon>
        <taxon>Ixodinae</taxon>
        <taxon>Ixodes</taxon>
    </lineage>
</organism>
<sequence length="130" mass="13717">MNCALRAWLPDGALMCEQVACEKPACNVGSPRSSSLSSPKTVYTTGGGTCDVSDAAVVLCTSPCMWRSSVAASVSAAVITLLTRRVRPNIAHFARHDTALPPGDRMRNGRDTMSKHHGNASDPLTSTVTE</sequence>
<name>A0AC60Q118_IXOPE</name>
<proteinExistence type="predicted"/>
<evidence type="ECO:0000313" key="1">
    <source>
        <dbReference type="EMBL" id="KAG0426875.1"/>
    </source>
</evidence>
<gene>
    <name evidence="1" type="ORF">HPB47_026057</name>
</gene>
<accession>A0AC60Q118</accession>
<dbReference type="EMBL" id="JABSTQ010009678">
    <property type="protein sequence ID" value="KAG0426875.1"/>
    <property type="molecule type" value="Genomic_DNA"/>
</dbReference>
<comment type="caution">
    <text evidence="1">The sequence shown here is derived from an EMBL/GenBank/DDBJ whole genome shotgun (WGS) entry which is preliminary data.</text>
</comment>
<evidence type="ECO:0000313" key="2">
    <source>
        <dbReference type="Proteomes" id="UP000805193"/>
    </source>
</evidence>
<dbReference type="Proteomes" id="UP000805193">
    <property type="component" value="Unassembled WGS sequence"/>
</dbReference>